<dbReference type="Proteomes" id="UP000499080">
    <property type="component" value="Unassembled WGS sequence"/>
</dbReference>
<keyword evidence="2" id="KW-1185">Reference proteome</keyword>
<protein>
    <submittedName>
        <fullName evidence="1">Uncharacterized protein</fullName>
    </submittedName>
</protein>
<accession>A0A4Y2QHL7</accession>
<reference evidence="1 2" key="1">
    <citation type="journal article" date="2019" name="Sci. Rep.">
        <title>Orb-weaving spider Araneus ventricosus genome elucidates the spidroin gene catalogue.</title>
        <authorList>
            <person name="Kono N."/>
            <person name="Nakamura H."/>
            <person name="Ohtoshi R."/>
            <person name="Moran D.A.P."/>
            <person name="Shinohara A."/>
            <person name="Yoshida Y."/>
            <person name="Fujiwara M."/>
            <person name="Mori M."/>
            <person name="Tomita M."/>
            <person name="Arakawa K."/>
        </authorList>
    </citation>
    <scope>NUCLEOTIDE SEQUENCE [LARGE SCALE GENOMIC DNA]</scope>
</reference>
<evidence type="ECO:0000313" key="1">
    <source>
        <dbReference type="EMBL" id="GBN62766.1"/>
    </source>
</evidence>
<dbReference type="AlphaFoldDB" id="A0A4Y2QHL7"/>
<proteinExistence type="predicted"/>
<organism evidence="1 2">
    <name type="scientific">Araneus ventricosus</name>
    <name type="common">Orbweaver spider</name>
    <name type="synonym">Epeira ventricosa</name>
    <dbReference type="NCBI Taxonomy" id="182803"/>
    <lineage>
        <taxon>Eukaryota</taxon>
        <taxon>Metazoa</taxon>
        <taxon>Ecdysozoa</taxon>
        <taxon>Arthropoda</taxon>
        <taxon>Chelicerata</taxon>
        <taxon>Arachnida</taxon>
        <taxon>Araneae</taxon>
        <taxon>Araneomorphae</taxon>
        <taxon>Entelegynae</taxon>
        <taxon>Araneoidea</taxon>
        <taxon>Araneidae</taxon>
        <taxon>Araneus</taxon>
    </lineage>
</organism>
<dbReference type="EMBL" id="BGPR01013908">
    <property type="protein sequence ID" value="GBN62766.1"/>
    <property type="molecule type" value="Genomic_DNA"/>
</dbReference>
<name>A0A4Y2QHL7_ARAVE</name>
<sequence length="84" mass="9463">MTSRARVYKRRQPKEGMTLEFRLQCEVESGELSAIESAVTVISDLLTVCVAKSESAVTIITSELSVCVANLYKSYCSRYLRFVF</sequence>
<evidence type="ECO:0000313" key="2">
    <source>
        <dbReference type="Proteomes" id="UP000499080"/>
    </source>
</evidence>
<gene>
    <name evidence="1" type="ORF">AVEN_76591_1</name>
</gene>
<comment type="caution">
    <text evidence="1">The sequence shown here is derived from an EMBL/GenBank/DDBJ whole genome shotgun (WGS) entry which is preliminary data.</text>
</comment>